<dbReference type="Pfam" id="PF00583">
    <property type="entry name" value="Acetyltransf_1"/>
    <property type="match status" value="1"/>
</dbReference>
<gene>
    <name evidence="4" type="ORF">ACFP3T_13730</name>
</gene>
<evidence type="ECO:0000256" key="1">
    <source>
        <dbReference type="ARBA" id="ARBA00022679"/>
    </source>
</evidence>
<evidence type="ECO:0000259" key="3">
    <source>
        <dbReference type="PROSITE" id="PS51186"/>
    </source>
</evidence>
<evidence type="ECO:0000313" key="4">
    <source>
        <dbReference type="EMBL" id="MFC6165725.1"/>
    </source>
</evidence>
<dbReference type="GO" id="GO:0016746">
    <property type="term" value="F:acyltransferase activity"/>
    <property type="evidence" value="ECO:0007669"/>
    <property type="project" value="UniProtKB-KW"/>
</dbReference>
<reference evidence="5" key="1">
    <citation type="journal article" date="2019" name="Int. J. Syst. Evol. Microbiol.">
        <title>The Global Catalogue of Microorganisms (GCM) 10K type strain sequencing project: providing services to taxonomists for standard genome sequencing and annotation.</title>
        <authorList>
            <consortium name="The Broad Institute Genomics Platform"/>
            <consortium name="The Broad Institute Genome Sequencing Center for Infectious Disease"/>
            <person name="Wu L."/>
            <person name="Ma J."/>
        </authorList>
    </citation>
    <scope>NUCLEOTIDE SEQUENCE [LARGE SCALE GENOMIC DNA]</scope>
    <source>
        <strain evidence="5">CCM 8932</strain>
    </source>
</reference>
<dbReference type="EC" id="2.3.1.-" evidence="4"/>
<dbReference type="SUPFAM" id="SSF55729">
    <property type="entry name" value="Acyl-CoA N-acyltransferases (Nat)"/>
    <property type="match status" value="1"/>
</dbReference>
<dbReference type="PROSITE" id="PS51186">
    <property type="entry name" value="GNAT"/>
    <property type="match status" value="1"/>
</dbReference>
<protein>
    <submittedName>
        <fullName evidence="4">GNAT family N-acetyltransferase</fullName>
        <ecNumber evidence="4">2.3.1.-</ecNumber>
    </submittedName>
</protein>
<dbReference type="InterPro" id="IPR000182">
    <property type="entry name" value="GNAT_dom"/>
</dbReference>
<organism evidence="4 5">
    <name type="scientific">Lactiplantibacillus dongliensis</name>
    <dbReference type="NCBI Taxonomy" id="2559919"/>
    <lineage>
        <taxon>Bacteria</taxon>
        <taxon>Bacillati</taxon>
        <taxon>Bacillota</taxon>
        <taxon>Bacilli</taxon>
        <taxon>Lactobacillales</taxon>
        <taxon>Lactobacillaceae</taxon>
        <taxon>Lactiplantibacillus</taxon>
    </lineage>
</organism>
<name>A0ABW1R8E6_9LACO</name>
<comment type="caution">
    <text evidence="4">The sequence shown here is derived from an EMBL/GenBank/DDBJ whole genome shotgun (WGS) entry which is preliminary data.</text>
</comment>
<evidence type="ECO:0000256" key="2">
    <source>
        <dbReference type="ARBA" id="ARBA00023315"/>
    </source>
</evidence>
<dbReference type="PANTHER" id="PTHR43877">
    <property type="entry name" value="AMINOALKYLPHOSPHONATE N-ACETYLTRANSFERASE-RELATED-RELATED"/>
    <property type="match status" value="1"/>
</dbReference>
<dbReference type="Proteomes" id="UP001596253">
    <property type="component" value="Unassembled WGS sequence"/>
</dbReference>
<accession>A0ABW1R8E6</accession>
<keyword evidence="1 4" id="KW-0808">Transferase</keyword>
<dbReference type="EMBL" id="JBHSSD010000057">
    <property type="protein sequence ID" value="MFC6165725.1"/>
    <property type="molecule type" value="Genomic_DNA"/>
</dbReference>
<dbReference type="Gene3D" id="3.40.630.30">
    <property type="match status" value="1"/>
</dbReference>
<dbReference type="RefSeq" id="WP_137639916.1">
    <property type="nucleotide sequence ID" value="NZ_BJDK01000011.1"/>
</dbReference>
<dbReference type="InterPro" id="IPR016181">
    <property type="entry name" value="Acyl_CoA_acyltransferase"/>
</dbReference>
<feature type="domain" description="N-acetyltransferase" evidence="3">
    <location>
        <begin position="4"/>
        <end position="174"/>
    </location>
</feature>
<evidence type="ECO:0000313" key="5">
    <source>
        <dbReference type="Proteomes" id="UP001596253"/>
    </source>
</evidence>
<sequence>MSTPKLEALTVKDVNALQAMSLTTYRETFAAANTAANMQAYLDSAYNLPKLTAELQNPNSQFFFIVRDGHHVGYLKLNTGTAQTEAMGPDALEVERIYILPAFKHQGLGSVLIQQAIDLAQAAHKTTVWLGVWEHNEPAKQFYQAHWGFHQFSSHHFVMGDDVQTDLLMIKHLD</sequence>
<dbReference type="InterPro" id="IPR050832">
    <property type="entry name" value="Bact_Acetyltransf"/>
</dbReference>
<dbReference type="CDD" id="cd04301">
    <property type="entry name" value="NAT_SF"/>
    <property type="match status" value="1"/>
</dbReference>
<proteinExistence type="predicted"/>
<keyword evidence="5" id="KW-1185">Reference proteome</keyword>
<keyword evidence="2 4" id="KW-0012">Acyltransferase</keyword>